<feature type="region of interest" description="Disordered" evidence="1">
    <location>
        <begin position="1"/>
        <end position="22"/>
    </location>
</feature>
<evidence type="ECO:0000313" key="2">
    <source>
        <dbReference type="EMBL" id="NMP22523.1"/>
    </source>
</evidence>
<organism evidence="2 3">
    <name type="scientific">Sulfobacillus harzensis</name>
    <dbReference type="NCBI Taxonomy" id="2729629"/>
    <lineage>
        <taxon>Bacteria</taxon>
        <taxon>Bacillati</taxon>
        <taxon>Bacillota</taxon>
        <taxon>Clostridia</taxon>
        <taxon>Eubacteriales</taxon>
        <taxon>Clostridiales Family XVII. Incertae Sedis</taxon>
        <taxon>Sulfobacillus</taxon>
    </lineage>
</organism>
<comment type="caution">
    <text evidence="2">The sequence shown here is derived from an EMBL/GenBank/DDBJ whole genome shotgun (WGS) entry which is preliminary data.</text>
</comment>
<dbReference type="RefSeq" id="WP_169098926.1">
    <property type="nucleotide sequence ID" value="NZ_JABBVZ010000025.1"/>
</dbReference>
<evidence type="ECO:0000313" key="3">
    <source>
        <dbReference type="Proteomes" id="UP000533476"/>
    </source>
</evidence>
<dbReference type="Proteomes" id="UP000533476">
    <property type="component" value="Unassembled WGS sequence"/>
</dbReference>
<gene>
    <name evidence="2" type="ORF">HIJ39_09180</name>
</gene>
<dbReference type="AlphaFoldDB" id="A0A7Y0L3C2"/>
<evidence type="ECO:0000256" key="1">
    <source>
        <dbReference type="SAM" id="MobiDB-lite"/>
    </source>
</evidence>
<keyword evidence="3" id="KW-1185">Reference proteome</keyword>
<name>A0A7Y0L3C2_9FIRM</name>
<proteinExistence type="predicted"/>
<protein>
    <submittedName>
        <fullName evidence="2">DUF4338 domain-containing protein</fullName>
    </submittedName>
</protein>
<accession>A0A7Y0L3C2</accession>
<sequence length="105" mass="11987">MTTPMRDFNTGAHAPADSMKERVRRAQVRLVTKDEMPRWMDLMARHHCLRRPNMVGQVLCCLATIDGEWVAQLGWARAALQVKARDAWIGWSDGPRHRLTRPGPA</sequence>
<dbReference type="EMBL" id="JABBVZ010000025">
    <property type="protein sequence ID" value="NMP22523.1"/>
    <property type="molecule type" value="Genomic_DNA"/>
</dbReference>
<reference evidence="2 3" key="1">
    <citation type="submission" date="2020-04" db="EMBL/GenBank/DDBJ databases">
        <authorList>
            <person name="Zhang R."/>
            <person name="Schippers A."/>
        </authorList>
    </citation>
    <scope>NUCLEOTIDE SEQUENCE [LARGE SCALE GENOMIC DNA]</scope>
    <source>
        <strain evidence="2 3">DSM 109850</strain>
    </source>
</reference>